<dbReference type="EMBL" id="SHKO01000003">
    <property type="protein sequence ID" value="RZT92829.1"/>
    <property type="molecule type" value="Genomic_DNA"/>
</dbReference>
<accession>A0A4V2FS41</accession>
<name>A0A4V2FS41_9BURK</name>
<keyword evidence="2" id="KW-1185">Reference proteome</keyword>
<protein>
    <recommendedName>
        <fullName evidence="3">CsbD-like protein</fullName>
    </recommendedName>
</protein>
<sequence>MVGFKDKKWDEIKGSITTEWSKLNDGDVRQINGHADKLVTAIKDKYSVSQTEAQQQVQDFIDKKQPAAV</sequence>
<gene>
    <name evidence="1" type="ORF">EV681_3590</name>
</gene>
<evidence type="ECO:0000313" key="1">
    <source>
        <dbReference type="EMBL" id="RZT92829.1"/>
    </source>
</evidence>
<dbReference type="Proteomes" id="UP000293398">
    <property type="component" value="Unassembled WGS sequence"/>
</dbReference>
<dbReference type="AlphaFoldDB" id="A0A4V2FS41"/>
<dbReference type="SUPFAM" id="SSF69047">
    <property type="entry name" value="Hypothetical protein YjbJ"/>
    <property type="match status" value="1"/>
</dbReference>
<comment type="caution">
    <text evidence="1">The sequence shown here is derived from an EMBL/GenBank/DDBJ whole genome shotgun (WGS) entry which is preliminary data.</text>
</comment>
<dbReference type="InterPro" id="IPR036629">
    <property type="entry name" value="YjbJ_sf"/>
</dbReference>
<evidence type="ECO:0000313" key="2">
    <source>
        <dbReference type="Proteomes" id="UP000293398"/>
    </source>
</evidence>
<organism evidence="1 2">
    <name type="scientific">Advenella incenata</name>
    <dbReference type="NCBI Taxonomy" id="267800"/>
    <lineage>
        <taxon>Bacteria</taxon>
        <taxon>Pseudomonadati</taxon>
        <taxon>Pseudomonadota</taxon>
        <taxon>Betaproteobacteria</taxon>
        <taxon>Burkholderiales</taxon>
        <taxon>Alcaligenaceae</taxon>
    </lineage>
</organism>
<dbReference type="RefSeq" id="WP_128394859.1">
    <property type="nucleotide sequence ID" value="NZ_SHKO01000003.1"/>
</dbReference>
<evidence type="ECO:0008006" key="3">
    <source>
        <dbReference type="Google" id="ProtNLM"/>
    </source>
</evidence>
<proteinExistence type="predicted"/>
<reference evidence="1 2" key="1">
    <citation type="submission" date="2019-02" db="EMBL/GenBank/DDBJ databases">
        <title>Genomic Encyclopedia of Type Strains, Phase IV (KMG-IV): sequencing the most valuable type-strain genomes for metagenomic binning, comparative biology and taxonomic classification.</title>
        <authorList>
            <person name="Goeker M."/>
        </authorList>
    </citation>
    <scope>NUCLEOTIDE SEQUENCE [LARGE SCALE GENOMIC DNA]</scope>
    <source>
        <strain evidence="1 2">DSM 23814</strain>
    </source>
</reference>
<dbReference type="Gene3D" id="1.10.1470.10">
    <property type="entry name" value="YjbJ"/>
    <property type="match status" value="1"/>
</dbReference>